<evidence type="ECO:0000256" key="1">
    <source>
        <dbReference type="ARBA" id="ARBA00004508"/>
    </source>
</evidence>
<evidence type="ECO:0000259" key="19">
    <source>
        <dbReference type="PROSITE" id="PS50865"/>
    </source>
</evidence>
<comment type="pathway">
    <text evidence="14">Cofactor biosynthesis; tocopherol biosynthesis.</text>
</comment>
<evidence type="ECO:0000256" key="16">
    <source>
        <dbReference type="ARBA" id="ARBA00048889"/>
    </source>
</evidence>
<feature type="compositionally biased region" description="Gly residues" evidence="18">
    <location>
        <begin position="797"/>
        <end position="811"/>
    </location>
</feature>
<organism evidence="20 21">
    <name type="scientific">Edaphochlamys debaryana</name>
    <dbReference type="NCBI Taxonomy" id="47281"/>
    <lineage>
        <taxon>Eukaryota</taxon>
        <taxon>Viridiplantae</taxon>
        <taxon>Chlorophyta</taxon>
        <taxon>core chlorophytes</taxon>
        <taxon>Chlorophyceae</taxon>
        <taxon>CS clade</taxon>
        <taxon>Chlamydomonadales</taxon>
        <taxon>Chlamydomonadales incertae sedis</taxon>
        <taxon>Edaphochlamys</taxon>
    </lineage>
</organism>
<name>A0A835YK71_9CHLO</name>
<comment type="catalytic activity">
    <reaction evidence="16">
        <text>phytol + CTP = phytyl phosphate + CDP + H(+)</text>
        <dbReference type="Rhea" id="RHEA:38055"/>
        <dbReference type="ChEBI" id="CHEBI:15378"/>
        <dbReference type="ChEBI" id="CHEBI:17327"/>
        <dbReference type="ChEBI" id="CHEBI:37563"/>
        <dbReference type="ChEBI" id="CHEBI:58069"/>
        <dbReference type="ChEBI" id="CHEBI:75483"/>
        <dbReference type="EC" id="2.7.1.182"/>
    </reaction>
</comment>
<evidence type="ECO:0000313" key="21">
    <source>
        <dbReference type="Proteomes" id="UP000612055"/>
    </source>
</evidence>
<dbReference type="GO" id="GO:0010276">
    <property type="term" value="F:phytol kinase activity"/>
    <property type="evidence" value="ECO:0007669"/>
    <property type="project" value="UniProtKB-EC"/>
</dbReference>
<evidence type="ECO:0000256" key="13">
    <source>
        <dbReference type="ARBA" id="ARBA00023136"/>
    </source>
</evidence>
<dbReference type="OrthoDB" id="537437at2759"/>
<keyword evidence="13" id="KW-0472">Membrane</keyword>
<dbReference type="InterPro" id="IPR002893">
    <property type="entry name" value="Znf_MYND"/>
</dbReference>
<evidence type="ECO:0000256" key="9">
    <source>
        <dbReference type="ARBA" id="ARBA00022777"/>
    </source>
</evidence>
<dbReference type="PANTHER" id="PTHR32523">
    <property type="entry name" value="PHYTOL KINASE 1, CHLOROPLASTIC"/>
    <property type="match status" value="1"/>
</dbReference>
<evidence type="ECO:0000256" key="5">
    <source>
        <dbReference type="ARBA" id="ARBA00022679"/>
    </source>
</evidence>
<keyword evidence="8 17" id="KW-0863">Zinc-finger</keyword>
<evidence type="ECO:0000256" key="15">
    <source>
        <dbReference type="ARBA" id="ARBA00039024"/>
    </source>
</evidence>
<dbReference type="InterPro" id="IPR039606">
    <property type="entry name" value="Phytol/farnesol_kinase"/>
</dbReference>
<evidence type="ECO:0000256" key="10">
    <source>
        <dbReference type="ARBA" id="ARBA00022833"/>
    </source>
</evidence>
<feature type="region of interest" description="Disordered" evidence="18">
    <location>
        <begin position="793"/>
        <end position="813"/>
    </location>
</feature>
<feature type="region of interest" description="Disordered" evidence="18">
    <location>
        <begin position="277"/>
        <end position="302"/>
    </location>
</feature>
<evidence type="ECO:0000256" key="2">
    <source>
        <dbReference type="ARBA" id="ARBA00010794"/>
    </source>
</evidence>
<keyword evidence="5" id="KW-0808">Transferase</keyword>
<dbReference type="GO" id="GO:0009507">
    <property type="term" value="C:chloroplast"/>
    <property type="evidence" value="ECO:0007669"/>
    <property type="project" value="UniProtKB-SubCell"/>
</dbReference>
<feature type="compositionally biased region" description="Low complexity" evidence="18">
    <location>
        <begin position="290"/>
        <end position="299"/>
    </location>
</feature>
<evidence type="ECO:0000256" key="12">
    <source>
        <dbReference type="ARBA" id="ARBA00022989"/>
    </source>
</evidence>
<dbReference type="Pfam" id="PF01753">
    <property type="entry name" value="zf-MYND"/>
    <property type="match status" value="1"/>
</dbReference>
<dbReference type="EMBL" id="JAEHOE010000007">
    <property type="protein sequence ID" value="KAG2499189.1"/>
    <property type="molecule type" value="Genomic_DNA"/>
</dbReference>
<dbReference type="Gene3D" id="6.10.140.2220">
    <property type="match status" value="1"/>
</dbReference>
<evidence type="ECO:0000256" key="14">
    <source>
        <dbReference type="ARBA" id="ARBA00024015"/>
    </source>
</evidence>
<keyword evidence="7" id="KW-0479">Metal-binding</keyword>
<dbReference type="EC" id="2.7.1.182" evidence="15"/>
<feature type="compositionally biased region" description="Low complexity" evidence="18">
    <location>
        <begin position="157"/>
        <end position="173"/>
    </location>
</feature>
<keyword evidence="11" id="KW-0809">Transit peptide</keyword>
<evidence type="ECO:0000313" key="20">
    <source>
        <dbReference type="EMBL" id="KAG2499189.1"/>
    </source>
</evidence>
<comment type="caution">
    <text evidence="20">The sequence shown here is derived from an EMBL/GenBank/DDBJ whole genome shotgun (WGS) entry which is preliminary data.</text>
</comment>
<protein>
    <recommendedName>
        <fullName evidence="15">phytol kinase</fullName>
        <ecNumber evidence="15">2.7.1.182</ecNumber>
    </recommendedName>
</protein>
<evidence type="ECO:0000256" key="8">
    <source>
        <dbReference type="ARBA" id="ARBA00022771"/>
    </source>
</evidence>
<accession>A0A835YK71</accession>
<comment type="similarity">
    <text evidence="2">Belongs to the polyprenol kinase family.</text>
</comment>
<dbReference type="GO" id="GO:0008270">
    <property type="term" value="F:zinc ion binding"/>
    <property type="evidence" value="ECO:0007669"/>
    <property type="project" value="UniProtKB-KW"/>
</dbReference>
<dbReference type="Proteomes" id="UP000612055">
    <property type="component" value="Unassembled WGS sequence"/>
</dbReference>
<evidence type="ECO:0000256" key="6">
    <source>
        <dbReference type="ARBA" id="ARBA00022692"/>
    </source>
</evidence>
<dbReference type="PROSITE" id="PS50865">
    <property type="entry name" value="ZF_MYND_2"/>
    <property type="match status" value="1"/>
</dbReference>
<evidence type="ECO:0000256" key="17">
    <source>
        <dbReference type="PROSITE-ProRule" id="PRU00134"/>
    </source>
</evidence>
<evidence type="ECO:0000256" key="18">
    <source>
        <dbReference type="SAM" id="MobiDB-lite"/>
    </source>
</evidence>
<evidence type="ECO:0000256" key="4">
    <source>
        <dbReference type="ARBA" id="ARBA00022640"/>
    </source>
</evidence>
<keyword evidence="12" id="KW-1133">Transmembrane helix</keyword>
<keyword evidence="3" id="KW-0150">Chloroplast</keyword>
<keyword evidence="6" id="KW-0812">Transmembrane</keyword>
<dbReference type="SUPFAM" id="SSF144232">
    <property type="entry name" value="HIT/MYND zinc finger-like"/>
    <property type="match status" value="1"/>
</dbReference>
<keyword evidence="4" id="KW-0934">Plastid</keyword>
<comment type="subcellular location">
    <subcellularLocation>
        <location evidence="1">Plastid</location>
        <location evidence="1">Chloroplast membrane</location>
        <topology evidence="1">Multi-pass membrane protein</topology>
    </subcellularLocation>
</comment>
<proteinExistence type="inferred from homology"/>
<feature type="domain" description="MYND-type" evidence="19">
    <location>
        <begin position="894"/>
        <end position="936"/>
    </location>
</feature>
<evidence type="ECO:0000256" key="11">
    <source>
        <dbReference type="ARBA" id="ARBA00022946"/>
    </source>
</evidence>
<keyword evidence="21" id="KW-1185">Reference proteome</keyword>
<keyword evidence="9" id="KW-0418">Kinase</keyword>
<keyword evidence="10" id="KW-0862">Zinc</keyword>
<evidence type="ECO:0000256" key="3">
    <source>
        <dbReference type="ARBA" id="ARBA00022528"/>
    </source>
</evidence>
<gene>
    <name evidence="20" type="ORF">HYH03_002770</name>
</gene>
<evidence type="ECO:0000256" key="7">
    <source>
        <dbReference type="ARBA" id="ARBA00022723"/>
    </source>
</evidence>
<feature type="region of interest" description="Disordered" evidence="18">
    <location>
        <begin position="148"/>
        <end position="173"/>
    </location>
</feature>
<reference evidence="20" key="1">
    <citation type="journal article" date="2020" name="bioRxiv">
        <title>Comparative genomics of Chlamydomonas.</title>
        <authorList>
            <person name="Craig R.J."/>
            <person name="Hasan A.R."/>
            <person name="Ness R.W."/>
            <person name="Keightley P.D."/>
        </authorList>
    </citation>
    <scope>NUCLEOTIDE SEQUENCE</scope>
    <source>
        <strain evidence="20">CCAP 11/70</strain>
    </source>
</reference>
<sequence length="943" mass="98274">MAKQLISDVEGKRTLSLGQVSKQLEDLSPLGRCRTYAQALAVFNAAGVRTALQQITVAAVRFAYPADARAGSPEMLRYKLGSLAVHIVGVLIEALSSPPDLPPTATAAEQAKATAAATALAEFVSTLLRTQVLHALARQVAAASASLNLDPRPHPAQPGAASTASGAGPSAPQTQENMWMRRQNASYLLKSVAGLVSALVDCARALEDNARSTAIGTAILESRILDHAFRLLLLLPGTKRPTPQAGEARDAEAAITQLLAAVQLDVFQVAASQLESCRPDRGPAVPPGPDAGADAGEGADSPEPPLPFPLLGRWARYAVVALGLQTLHAADGGGFYGLRVPLLPPCKAGGRLEGASDALQAIVAAVKVDRVCPDPCFRRTAAVALLLRVGRLALASLRAAADRAAGTVPRSGLAAVVRVEDELGAEREVRAVLDSKSAVRIGVEALACVVVWVQRATEAGAAYQWEAVGCWRLALGLLATVPLQDASERRDTLYVCLHQLFHYLSTGPRSTAALNAALEGGVLQGVERLLRRSGQATTGPEALLLEDLLRRAGSAVWLSTPRLGGYTAESLSLIASVAKRLRWTKLALGRSRFCGKLHDRLPCWQIAYDVLPQTLISLPYWGDPEELAFTPVRLLPELSRLLRDAAAAGLQAAEAAAANGIDGDDATVDDEGEGDAVRGMEVMTVAALAFAPPLLDWVRVFALTAVATALPSTTMAASPSKAAVAAEWRLFLERDLAAVPLLGAMLCILEEVGERSATTWGLAWESAAVMDGLAEACCTVAAALPEEVRLAASADGDGAGPGPSNGGGGNVGPSAFPWRPEALKLLIWQVQQCGGSWAAAARVEALAKALEGGTTFLVGRKAGGGEVKAAAAMLTDIRPSQARSALPTCANPACTSLDGDSEAGVRLQKCGGCGRVEYCCRECQKEHWRAGHKAACGDGAKGV</sequence>
<dbReference type="AlphaFoldDB" id="A0A835YK71"/>
<dbReference type="PANTHER" id="PTHR32523:SF8">
    <property type="entry name" value="DOLICHOL KINASE"/>
    <property type="match status" value="1"/>
</dbReference>
<dbReference type="GO" id="GO:0016020">
    <property type="term" value="C:membrane"/>
    <property type="evidence" value="ECO:0007669"/>
    <property type="project" value="UniProtKB-SubCell"/>
</dbReference>